<evidence type="ECO:0000256" key="1">
    <source>
        <dbReference type="ARBA" id="ARBA00022515"/>
    </source>
</evidence>
<proteinExistence type="predicted"/>
<keyword evidence="6" id="KW-1185">Reference proteome</keyword>
<dbReference type="Proteomes" id="UP000256763">
    <property type="component" value="Unassembled WGS sequence"/>
</dbReference>
<dbReference type="Pfam" id="PF22657">
    <property type="entry name" value="SSB_1"/>
    <property type="match status" value="1"/>
</dbReference>
<dbReference type="InterPro" id="IPR000424">
    <property type="entry name" value="Primosome_PriB/ssb"/>
</dbReference>
<dbReference type="InterPro" id="IPR023646">
    <property type="entry name" value="Prisomal_replication_PriB"/>
</dbReference>
<organism evidence="5 6">
    <name type="scientific">Alkalilimnicola ehrlichii</name>
    <dbReference type="NCBI Taxonomy" id="351052"/>
    <lineage>
        <taxon>Bacteria</taxon>
        <taxon>Pseudomonadati</taxon>
        <taxon>Pseudomonadota</taxon>
        <taxon>Gammaproteobacteria</taxon>
        <taxon>Chromatiales</taxon>
        <taxon>Ectothiorhodospiraceae</taxon>
        <taxon>Alkalilimnicola</taxon>
    </lineage>
</organism>
<dbReference type="EMBL" id="NFZW01000005">
    <property type="protein sequence ID" value="RFA38022.1"/>
    <property type="molecule type" value="Genomic_DNA"/>
</dbReference>
<keyword evidence="1" id="KW-0639">Primosome</keyword>
<reference evidence="6" key="1">
    <citation type="submission" date="2017-05" db="EMBL/GenBank/DDBJ databases">
        <authorList>
            <person name="Sharma S."/>
            <person name="Sidhu C."/>
            <person name="Pinnaka A.K."/>
        </authorList>
    </citation>
    <scope>NUCLEOTIDE SEQUENCE [LARGE SCALE GENOMIC DNA]</scope>
    <source>
        <strain evidence="6">AK93</strain>
    </source>
</reference>
<dbReference type="RefSeq" id="WP_116301336.1">
    <property type="nucleotide sequence ID" value="NZ_NFZV01000004.1"/>
</dbReference>
<comment type="caution">
    <text evidence="5">The sequence shown here is derived from an EMBL/GenBank/DDBJ whole genome shotgun (WGS) entry which is preliminary data.</text>
</comment>
<dbReference type="AlphaFoldDB" id="A0A3E0WYG6"/>
<accession>A0A3E0WYG6</accession>
<evidence type="ECO:0000313" key="5">
    <source>
        <dbReference type="EMBL" id="RFA38022.1"/>
    </source>
</evidence>
<evidence type="ECO:0000256" key="2">
    <source>
        <dbReference type="ARBA" id="ARBA00022705"/>
    </source>
</evidence>
<name>A0A3E0WYG6_9GAMM</name>
<sequence length="114" mass="12704">MIDPIAENRVAIAGRLLGRPQVRYSPAGIPIARFALEHYSEQPEASVLRRQAFRIGVRAVGEELCNRLASLEEGCSVRVFGFLARSDQASEDYRLLVYARTLTVLDDRQNQTGA</sequence>
<dbReference type="GO" id="GO:1990077">
    <property type="term" value="C:primosome complex"/>
    <property type="evidence" value="ECO:0007669"/>
    <property type="project" value="UniProtKB-KW"/>
</dbReference>
<keyword evidence="3 4" id="KW-0238">DNA-binding</keyword>
<dbReference type="GO" id="GO:0006269">
    <property type="term" value="P:DNA replication, synthesis of primer"/>
    <property type="evidence" value="ECO:0007669"/>
    <property type="project" value="UniProtKB-KW"/>
</dbReference>
<protein>
    <submittedName>
        <fullName evidence="5">Primosomal replication protein N</fullName>
    </submittedName>
</protein>
<evidence type="ECO:0000256" key="3">
    <source>
        <dbReference type="ARBA" id="ARBA00023125"/>
    </source>
</evidence>
<evidence type="ECO:0000256" key="4">
    <source>
        <dbReference type="PROSITE-ProRule" id="PRU00252"/>
    </source>
</evidence>
<dbReference type="PIRSF" id="PIRSF003135">
    <property type="entry name" value="Primosomal_n"/>
    <property type="match status" value="1"/>
</dbReference>
<dbReference type="GO" id="GO:0003697">
    <property type="term" value="F:single-stranded DNA binding"/>
    <property type="evidence" value="ECO:0007669"/>
    <property type="project" value="InterPro"/>
</dbReference>
<dbReference type="PROSITE" id="PS50935">
    <property type="entry name" value="SSB"/>
    <property type="match status" value="1"/>
</dbReference>
<dbReference type="InterPro" id="IPR012340">
    <property type="entry name" value="NA-bd_OB-fold"/>
</dbReference>
<dbReference type="NCBIfam" id="TIGR04418">
    <property type="entry name" value="PriB_gamma"/>
    <property type="match status" value="1"/>
</dbReference>
<gene>
    <name evidence="5" type="ORF">CAL65_06635</name>
</gene>
<dbReference type="SUPFAM" id="SSF50249">
    <property type="entry name" value="Nucleic acid-binding proteins"/>
    <property type="match status" value="1"/>
</dbReference>
<evidence type="ECO:0000313" key="6">
    <source>
        <dbReference type="Proteomes" id="UP000256763"/>
    </source>
</evidence>
<keyword evidence="2" id="KW-0235">DNA replication</keyword>
<dbReference type="Gene3D" id="2.40.50.140">
    <property type="entry name" value="Nucleic acid-binding proteins"/>
    <property type="match status" value="1"/>
</dbReference>
<dbReference type="OrthoDB" id="9180733at2"/>